<dbReference type="AlphaFoldDB" id="A0A382GAF3"/>
<accession>A0A382GAF3</accession>
<dbReference type="InterPro" id="IPR004013">
    <property type="entry name" value="PHP_dom"/>
</dbReference>
<dbReference type="GO" id="GO:0008408">
    <property type="term" value="F:3'-5' exonuclease activity"/>
    <property type="evidence" value="ECO:0007669"/>
    <property type="project" value="InterPro"/>
</dbReference>
<dbReference type="InterPro" id="IPR016195">
    <property type="entry name" value="Pol/histidinol_Pase-like"/>
</dbReference>
<feature type="non-terminal residue" evidence="2">
    <location>
        <position position="197"/>
    </location>
</feature>
<dbReference type="InterPro" id="IPR003141">
    <property type="entry name" value="Pol/His_phosphatase_N"/>
</dbReference>
<dbReference type="InterPro" id="IPR004805">
    <property type="entry name" value="DnaE2/DnaE/PolC"/>
</dbReference>
<dbReference type="PANTHER" id="PTHR32294:SF0">
    <property type="entry name" value="DNA POLYMERASE III SUBUNIT ALPHA"/>
    <property type="match status" value="1"/>
</dbReference>
<feature type="non-terminal residue" evidence="2">
    <location>
        <position position="1"/>
    </location>
</feature>
<dbReference type="Gene3D" id="3.20.20.140">
    <property type="entry name" value="Metal-dependent hydrolases"/>
    <property type="match status" value="1"/>
</dbReference>
<name>A0A382GAF3_9ZZZZ</name>
<protein>
    <recommendedName>
        <fullName evidence="1">Polymerase/histidinol phosphatase N-terminal domain-containing protein</fullName>
    </recommendedName>
</protein>
<evidence type="ECO:0000313" key="2">
    <source>
        <dbReference type="EMBL" id="SVB71594.1"/>
    </source>
</evidence>
<dbReference type="GO" id="GO:0006260">
    <property type="term" value="P:DNA replication"/>
    <property type="evidence" value="ECO:0007669"/>
    <property type="project" value="InterPro"/>
</dbReference>
<sequence length="197" mass="22250">VKALKENKKDFGYIPLRVTTQYSLLEGAMKIDELVKKAVKLNIPALGVTDRNNLFGALEFSEYLSNSGIQPIIGCNFSVYHQDQLGTVICYAKNESGYKNLIKISSEIFLNNNNETIDLRRILELNENLICLSGGCDGLINNLLKKDKKKEANELASLLGKTFENRFYIELQRLGIDNYEEDLLNISYDFEIPSVAT</sequence>
<gene>
    <name evidence="2" type="ORF">METZ01_LOCUS224448</name>
</gene>
<dbReference type="Pfam" id="PF02811">
    <property type="entry name" value="PHP"/>
    <property type="match status" value="1"/>
</dbReference>
<dbReference type="EMBL" id="UINC01054190">
    <property type="protein sequence ID" value="SVB71594.1"/>
    <property type="molecule type" value="Genomic_DNA"/>
</dbReference>
<dbReference type="PANTHER" id="PTHR32294">
    <property type="entry name" value="DNA POLYMERASE III SUBUNIT ALPHA"/>
    <property type="match status" value="1"/>
</dbReference>
<dbReference type="SMART" id="SM00481">
    <property type="entry name" value="POLIIIAc"/>
    <property type="match status" value="1"/>
</dbReference>
<feature type="domain" description="Polymerase/histidinol phosphatase N-terminal" evidence="1">
    <location>
        <begin position="14"/>
        <end position="81"/>
    </location>
</feature>
<proteinExistence type="predicted"/>
<organism evidence="2">
    <name type="scientific">marine metagenome</name>
    <dbReference type="NCBI Taxonomy" id="408172"/>
    <lineage>
        <taxon>unclassified sequences</taxon>
        <taxon>metagenomes</taxon>
        <taxon>ecological metagenomes</taxon>
    </lineage>
</organism>
<reference evidence="2" key="1">
    <citation type="submission" date="2018-05" db="EMBL/GenBank/DDBJ databases">
        <authorList>
            <person name="Lanie J.A."/>
            <person name="Ng W.-L."/>
            <person name="Kazmierczak K.M."/>
            <person name="Andrzejewski T.M."/>
            <person name="Davidsen T.M."/>
            <person name="Wayne K.J."/>
            <person name="Tettelin H."/>
            <person name="Glass J.I."/>
            <person name="Rusch D."/>
            <person name="Podicherti R."/>
            <person name="Tsui H.-C.T."/>
            <person name="Winkler M.E."/>
        </authorList>
    </citation>
    <scope>NUCLEOTIDE SEQUENCE</scope>
</reference>
<dbReference type="SUPFAM" id="SSF89550">
    <property type="entry name" value="PHP domain-like"/>
    <property type="match status" value="1"/>
</dbReference>
<evidence type="ECO:0000259" key="1">
    <source>
        <dbReference type="SMART" id="SM00481"/>
    </source>
</evidence>